<dbReference type="AlphaFoldDB" id="A0A1W6NYY1"/>
<reference evidence="2 3" key="1">
    <citation type="submission" date="2017-02" db="EMBL/GenBank/DDBJ databases">
        <title>Ketogulonicigenium robustum SPU B003 Genome sequencing and assembly.</title>
        <authorList>
            <person name="Li Y."/>
            <person name="Liu L."/>
            <person name="Wang C."/>
            <person name="Zhang M."/>
            <person name="Zhang T."/>
            <person name="Zhang Y."/>
        </authorList>
    </citation>
    <scope>NUCLEOTIDE SEQUENCE [LARGE SCALE GENOMIC DNA]</scope>
    <source>
        <strain evidence="2 3">SPU_B003</strain>
    </source>
</reference>
<feature type="compositionally biased region" description="Basic and acidic residues" evidence="1">
    <location>
        <begin position="92"/>
        <end position="103"/>
    </location>
</feature>
<proteinExistence type="predicted"/>
<dbReference type="OrthoDB" id="7770673at2"/>
<evidence type="ECO:0000256" key="1">
    <source>
        <dbReference type="SAM" id="MobiDB-lite"/>
    </source>
</evidence>
<feature type="region of interest" description="Disordered" evidence="1">
    <location>
        <begin position="83"/>
        <end position="104"/>
    </location>
</feature>
<dbReference type="KEGG" id="kro:BVG79_01078"/>
<dbReference type="EMBL" id="CP019937">
    <property type="protein sequence ID" value="ARO14424.1"/>
    <property type="molecule type" value="Genomic_DNA"/>
</dbReference>
<sequence>MAKGKTKRIKGKQMRHPATLDWDFGATGPANQQGLVKERLADIDGTGTIKRARRVDMLEVWHKRGWLSGEAWDMAKKLRDAFEGTQRSQGADYERPRVDRSPKPDCAVDIQIDRLSRYRAITSHIADDDRSVIIRCVINGRAPEGRGQEAVRAGVLGLSQALERTLSSTRGEVVR</sequence>
<dbReference type="Proteomes" id="UP000242447">
    <property type="component" value="Chromosome"/>
</dbReference>
<feature type="compositionally biased region" description="Basic residues" evidence="1">
    <location>
        <begin position="1"/>
        <end position="15"/>
    </location>
</feature>
<keyword evidence="3" id="KW-1185">Reference proteome</keyword>
<gene>
    <name evidence="2" type="ORF">BVG79_01078</name>
</gene>
<name>A0A1W6NYY1_9RHOB</name>
<evidence type="ECO:0000313" key="3">
    <source>
        <dbReference type="Proteomes" id="UP000242447"/>
    </source>
</evidence>
<organism evidence="2 3">
    <name type="scientific">Ketogulonicigenium robustum</name>
    <dbReference type="NCBI Taxonomy" id="92947"/>
    <lineage>
        <taxon>Bacteria</taxon>
        <taxon>Pseudomonadati</taxon>
        <taxon>Pseudomonadota</taxon>
        <taxon>Alphaproteobacteria</taxon>
        <taxon>Rhodobacterales</taxon>
        <taxon>Roseobacteraceae</taxon>
        <taxon>Ketogulonicigenium</taxon>
    </lineage>
</organism>
<feature type="region of interest" description="Disordered" evidence="1">
    <location>
        <begin position="1"/>
        <end position="26"/>
    </location>
</feature>
<evidence type="ECO:0000313" key="2">
    <source>
        <dbReference type="EMBL" id="ARO14424.1"/>
    </source>
</evidence>
<accession>A0A1W6NYY1</accession>
<protein>
    <submittedName>
        <fullName evidence="2">Uncharacterized protein</fullName>
    </submittedName>
</protein>
<dbReference type="RefSeq" id="WP_085785982.1">
    <property type="nucleotide sequence ID" value="NZ_CP019937.1"/>
</dbReference>